<reference evidence="8" key="1">
    <citation type="submission" date="2023-07" db="EMBL/GenBank/DDBJ databases">
        <title>A collection of bacterial strains from the Burkholderia cepacia Research Laboratory and Repository.</title>
        <authorList>
            <person name="Lipuma J."/>
            <person name="Spilker T."/>
            <person name="Caverly L."/>
        </authorList>
    </citation>
    <scope>NUCLEOTIDE SEQUENCE</scope>
    <source>
        <strain evidence="8">AU42020</strain>
    </source>
</reference>
<keyword evidence="6 7" id="KW-0472">Membrane</keyword>
<evidence type="ECO:0000256" key="2">
    <source>
        <dbReference type="ARBA" id="ARBA00009772"/>
    </source>
</evidence>
<sequence length="286" mass="31020">MPVPVCRMVRRSDARIQSRDDRACARIGGPMNVGLLFDLHGWLLAAALGFARIGPVFFMLPFLDNNVLTGSTRNALIVIVALGFWPPPVNTVIEIGTLPYLAAIAQELAIGVMLGALLAWPFWVFHAAGSFIDNQRGATFSSSVDPANGIDTSELANFLNLFVGAVYLQNGGLDVFVNAVDGSYRLCDPMQGCGFEWTAVTQIVDAVVVKAVIVASPVIAMLFLCEFSLGLLGRFTPQMNPFSVSMTVKSVIVFGMLMIYMSPMFPGEIMALSPTLDDIRAFFQQR</sequence>
<dbReference type="InterPro" id="IPR002010">
    <property type="entry name" value="T3SS_IM_R"/>
</dbReference>
<feature type="transmembrane region" description="Helical" evidence="7">
    <location>
        <begin position="207"/>
        <end position="229"/>
    </location>
</feature>
<dbReference type="Proteomes" id="UP001171606">
    <property type="component" value="Unassembled WGS sequence"/>
</dbReference>
<keyword evidence="5 7" id="KW-1133">Transmembrane helix</keyword>
<evidence type="ECO:0000313" key="8">
    <source>
        <dbReference type="EMBL" id="MDN7934716.1"/>
    </source>
</evidence>
<evidence type="ECO:0000256" key="6">
    <source>
        <dbReference type="ARBA" id="ARBA00023136"/>
    </source>
</evidence>
<dbReference type="Pfam" id="PF01311">
    <property type="entry name" value="Bac_export_1"/>
    <property type="match status" value="1"/>
</dbReference>
<evidence type="ECO:0000256" key="3">
    <source>
        <dbReference type="ARBA" id="ARBA00022475"/>
    </source>
</evidence>
<comment type="caution">
    <text evidence="7">Lacks conserved residue(s) required for the propagation of feature annotation.</text>
</comment>
<feature type="transmembrane region" description="Helical" evidence="7">
    <location>
        <begin position="39"/>
        <end position="63"/>
    </location>
</feature>
<dbReference type="RefSeq" id="WP_301756801.1">
    <property type="nucleotide sequence ID" value="NZ_JAUJSQ010000011.1"/>
</dbReference>
<dbReference type="NCBIfam" id="TIGR01401">
    <property type="entry name" value="fliR_like_III"/>
    <property type="match status" value="1"/>
</dbReference>
<organism evidence="8 9">
    <name type="scientific">Burkholderia metallica</name>
    <dbReference type="NCBI Taxonomy" id="488729"/>
    <lineage>
        <taxon>Bacteria</taxon>
        <taxon>Pseudomonadati</taxon>
        <taxon>Pseudomonadota</taxon>
        <taxon>Betaproteobacteria</taxon>
        <taxon>Burkholderiales</taxon>
        <taxon>Burkholderiaceae</taxon>
        <taxon>Burkholderia</taxon>
        <taxon>Burkholderia cepacia complex</taxon>
    </lineage>
</organism>
<keyword evidence="4 7" id="KW-0812">Transmembrane</keyword>
<dbReference type="InterPro" id="IPR006304">
    <property type="entry name" value="T3SS_SpaR/YscT"/>
</dbReference>
<keyword evidence="3 7" id="KW-1003">Cell membrane</keyword>
<dbReference type="PRINTS" id="PR00953">
    <property type="entry name" value="TYPE3IMRPROT"/>
</dbReference>
<evidence type="ECO:0000256" key="4">
    <source>
        <dbReference type="ARBA" id="ARBA00022692"/>
    </source>
</evidence>
<feature type="transmembrane region" description="Helical" evidence="7">
    <location>
        <begin position="108"/>
        <end position="132"/>
    </location>
</feature>
<evidence type="ECO:0000256" key="7">
    <source>
        <dbReference type="RuleBase" id="RU362072"/>
    </source>
</evidence>
<name>A0ABT8PIL2_9BURK</name>
<feature type="transmembrane region" description="Helical" evidence="7">
    <location>
        <begin position="75"/>
        <end position="102"/>
    </location>
</feature>
<dbReference type="EMBL" id="JAUJSQ010000011">
    <property type="protein sequence ID" value="MDN7934716.1"/>
    <property type="molecule type" value="Genomic_DNA"/>
</dbReference>
<accession>A0ABT8PIL2</accession>
<gene>
    <name evidence="8" type="primary">sctT</name>
    <name evidence="8" type="ORF">QZM52_25905</name>
</gene>
<comment type="similarity">
    <text evidence="2 7">Belongs to the FliR/MopE/SpaR family.</text>
</comment>
<dbReference type="PANTHER" id="PTHR30065:SF1">
    <property type="entry name" value="SURFACE PRESENTATION OF ANTIGENS PROTEIN SPAR"/>
    <property type="match status" value="1"/>
</dbReference>
<proteinExistence type="inferred from homology"/>
<keyword evidence="9" id="KW-1185">Reference proteome</keyword>
<dbReference type="PANTHER" id="PTHR30065">
    <property type="entry name" value="FLAGELLAR BIOSYNTHETIC PROTEIN FLIR"/>
    <property type="match status" value="1"/>
</dbReference>
<comment type="caution">
    <text evidence="8">The sequence shown here is derived from an EMBL/GenBank/DDBJ whole genome shotgun (WGS) entry which is preliminary data.</text>
</comment>
<comment type="subcellular location">
    <subcellularLocation>
        <location evidence="1 7">Cell membrane</location>
        <topology evidence="1 7">Multi-pass membrane protein</topology>
    </subcellularLocation>
</comment>
<protein>
    <submittedName>
        <fullName evidence="8">Type III secretion system export apparatus subunit SctT</fullName>
    </submittedName>
</protein>
<evidence type="ECO:0000256" key="1">
    <source>
        <dbReference type="ARBA" id="ARBA00004651"/>
    </source>
</evidence>
<evidence type="ECO:0000256" key="5">
    <source>
        <dbReference type="ARBA" id="ARBA00022989"/>
    </source>
</evidence>
<evidence type="ECO:0000313" key="9">
    <source>
        <dbReference type="Proteomes" id="UP001171606"/>
    </source>
</evidence>